<sequence>MKLLDSRGNLLPFLFERCKTPKGVTFSADLEVIYCGRDVRREIARLFILQGRVTLKLFPTVRLSVFAGHGVADHYLCFHSPPQSHHKINKSIWDPTRH</sequence>
<dbReference type="EMBL" id="BPLR01013471">
    <property type="protein sequence ID" value="GIY61474.1"/>
    <property type="molecule type" value="Genomic_DNA"/>
</dbReference>
<reference evidence="1 2" key="1">
    <citation type="submission" date="2021-06" db="EMBL/GenBank/DDBJ databases">
        <title>Caerostris extrusa draft genome.</title>
        <authorList>
            <person name="Kono N."/>
            <person name="Arakawa K."/>
        </authorList>
    </citation>
    <scope>NUCLEOTIDE SEQUENCE [LARGE SCALE GENOMIC DNA]</scope>
</reference>
<organism evidence="1 2">
    <name type="scientific">Caerostris extrusa</name>
    <name type="common">Bark spider</name>
    <name type="synonym">Caerostris bankana</name>
    <dbReference type="NCBI Taxonomy" id="172846"/>
    <lineage>
        <taxon>Eukaryota</taxon>
        <taxon>Metazoa</taxon>
        <taxon>Ecdysozoa</taxon>
        <taxon>Arthropoda</taxon>
        <taxon>Chelicerata</taxon>
        <taxon>Arachnida</taxon>
        <taxon>Araneae</taxon>
        <taxon>Araneomorphae</taxon>
        <taxon>Entelegynae</taxon>
        <taxon>Araneoidea</taxon>
        <taxon>Araneidae</taxon>
        <taxon>Caerostris</taxon>
    </lineage>
</organism>
<dbReference type="AlphaFoldDB" id="A0AAV4UVN8"/>
<name>A0AAV4UVN8_CAEEX</name>
<evidence type="ECO:0000313" key="1">
    <source>
        <dbReference type="EMBL" id="GIY61474.1"/>
    </source>
</evidence>
<evidence type="ECO:0000313" key="2">
    <source>
        <dbReference type="Proteomes" id="UP001054945"/>
    </source>
</evidence>
<dbReference type="Proteomes" id="UP001054945">
    <property type="component" value="Unassembled WGS sequence"/>
</dbReference>
<comment type="caution">
    <text evidence="1">The sequence shown here is derived from an EMBL/GenBank/DDBJ whole genome shotgun (WGS) entry which is preliminary data.</text>
</comment>
<accession>A0AAV4UVN8</accession>
<proteinExistence type="predicted"/>
<keyword evidence="2" id="KW-1185">Reference proteome</keyword>
<protein>
    <submittedName>
        <fullName evidence="1">Uncharacterized protein</fullName>
    </submittedName>
</protein>
<gene>
    <name evidence="1" type="ORF">CEXT_515941</name>
</gene>